<accession>A0A0H3KVS6</accession>
<keyword evidence="5" id="KW-0443">Lipid metabolism</keyword>
<evidence type="ECO:0000256" key="1">
    <source>
        <dbReference type="ARBA" id="ARBA00010815"/>
    </source>
</evidence>
<dbReference type="HOGENOM" id="CLU_026434_6_0_6"/>
<evidence type="ECO:0000256" key="3">
    <source>
        <dbReference type="ARBA" id="ARBA00022679"/>
    </source>
</evidence>
<dbReference type="eggNOG" id="COG2230">
    <property type="taxonomic scope" value="Bacteria"/>
</dbReference>
<dbReference type="PANTHER" id="PTHR43667:SF1">
    <property type="entry name" value="CYCLOPROPANE-FATTY-ACYL-PHOSPHOLIPID SYNTHASE"/>
    <property type="match status" value="1"/>
</dbReference>
<dbReference type="InterPro" id="IPR050723">
    <property type="entry name" value="CFA/CMAS"/>
</dbReference>
<organism evidence="7 8">
    <name type="scientific">Pantoea ananatis (strain AJ13355)</name>
    <dbReference type="NCBI Taxonomy" id="932677"/>
    <lineage>
        <taxon>Bacteria</taxon>
        <taxon>Pseudomonadati</taxon>
        <taxon>Pseudomonadota</taxon>
        <taxon>Gammaproteobacteria</taxon>
        <taxon>Enterobacterales</taxon>
        <taxon>Erwiniaceae</taxon>
        <taxon>Pantoea</taxon>
    </lineage>
</organism>
<keyword evidence="2" id="KW-0489">Methyltransferase</keyword>
<reference evidence="8" key="1">
    <citation type="journal article" date="2012" name="Appl. Microbiol. Biotechnol.">
        <title>The complete genome sequence of Pantoea ananatis AJ13355, an organism with great biotechnological potential.</title>
        <authorList>
            <person name="Hara Y."/>
            <person name="Kadotani N."/>
            <person name="Izui H."/>
            <person name="Katashkina J.I."/>
            <person name="Kuvaeva T.M."/>
            <person name="Andreeva I.G."/>
            <person name="Golubeva L.I."/>
            <person name="Malko D.B."/>
            <person name="Makeev V.J."/>
            <person name="Mashko S.V."/>
            <person name="Kozlov Y.I."/>
        </authorList>
    </citation>
    <scope>NUCLEOTIDE SEQUENCE [LARGE SCALE GENOMIC DNA]</scope>
    <source>
        <strain evidence="8">AJ13355</strain>
    </source>
</reference>
<dbReference type="PATRIC" id="fig|932677.3.peg.1233"/>
<dbReference type="Proteomes" id="UP000006690">
    <property type="component" value="Chromosome"/>
</dbReference>
<dbReference type="SUPFAM" id="SSF53335">
    <property type="entry name" value="S-adenosyl-L-methionine-dependent methyltransferases"/>
    <property type="match status" value="1"/>
</dbReference>
<keyword evidence="4" id="KW-0949">S-adenosyl-L-methionine</keyword>
<dbReference type="AlphaFoldDB" id="A0A0H3KVS6"/>
<dbReference type="Gene3D" id="3.40.50.150">
    <property type="entry name" value="Vaccinia Virus protein VP39"/>
    <property type="match status" value="1"/>
</dbReference>
<evidence type="ECO:0000256" key="2">
    <source>
        <dbReference type="ARBA" id="ARBA00022603"/>
    </source>
</evidence>
<dbReference type="GO" id="GO:0008168">
    <property type="term" value="F:methyltransferase activity"/>
    <property type="evidence" value="ECO:0007669"/>
    <property type="project" value="UniProtKB-KW"/>
</dbReference>
<protein>
    <submittedName>
        <fullName evidence="7">Cyclopropane-fatty-acyl-phospholipid synthase Cfa</fullName>
    </submittedName>
</protein>
<proteinExistence type="inferred from homology"/>
<dbReference type="EMBL" id="AP012032">
    <property type="protein sequence ID" value="BAK11153.1"/>
    <property type="molecule type" value="Genomic_DNA"/>
</dbReference>
<dbReference type="InterPro" id="IPR029063">
    <property type="entry name" value="SAM-dependent_MTases_sf"/>
</dbReference>
<sequence length="431" mass="49335">MHSAGPCIAPFLCTLKVVWRKASSVTFLIILRNGSCSFSGSDSSGDGVAMSSTCVAEVNIERNHWYRIVHELLQKADIEINGSRPWDIQVKHPDFFKRVLQKGSLGLGESYMDGWWECERLDMFFHRALKHKLDEQLPHHVQDIVRIALARLVNLQSKKRAWQVGKAHYDLGNDLFTLMLDPYMQYSCGYWKDATTLEAAQEAKLDMICRKLQLKPGMTLLDIGCGWGGLAAYAARNYGVSVQGVTISAEQQKLAQQRCEGLDVTILLQDYRDLNQQFDRIVSVGMFEHVGPKNYPTYFATVNRNLKPDGIFLLHTIGALKTDMHVDPWIGKYIFPNGCLPSLRHIADVSEPHFIMEDWHNFGADYDTTLMAWHERFQRAWPDLAGRYEERFRRMFSYYLNACAGAFRAREIQLWQVVFSRGVEGGLRVAR</sequence>
<dbReference type="Pfam" id="PF02353">
    <property type="entry name" value="CMAS"/>
    <property type="match status" value="1"/>
</dbReference>
<dbReference type="PIRSF" id="PIRSF003085">
    <property type="entry name" value="CMAS"/>
    <property type="match status" value="1"/>
</dbReference>
<dbReference type="PANTHER" id="PTHR43667">
    <property type="entry name" value="CYCLOPROPANE-FATTY-ACYL-PHOSPHOLIPID SYNTHASE"/>
    <property type="match status" value="1"/>
</dbReference>
<gene>
    <name evidence="7" type="primary">cfa</name>
    <name evidence="7" type="ordered locus">PAJ_1073</name>
</gene>
<dbReference type="GO" id="GO:0008610">
    <property type="term" value="P:lipid biosynthetic process"/>
    <property type="evidence" value="ECO:0007669"/>
    <property type="project" value="InterPro"/>
</dbReference>
<dbReference type="CDD" id="cd02440">
    <property type="entry name" value="AdoMet_MTases"/>
    <property type="match status" value="1"/>
</dbReference>
<evidence type="ECO:0000313" key="7">
    <source>
        <dbReference type="EMBL" id="BAK11153.1"/>
    </source>
</evidence>
<evidence type="ECO:0000313" key="8">
    <source>
        <dbReference type="Proteomes" id="UP000006690"/>
    </source>
</evidence>
<feature type="active site" evidence="6">
    <location>
        <position position="403"/>
    </location>
</feature>
<comment type="similarity">
    <text evidence="1">Belongs to the CFA/CMAS family.</text>
</comment>
<dbReference type="NCBIfam" id="NF008686">
    <property type="entry name" value="PRK11705.1"/>
    <property type="match status" value="1"/>
</dbReference>
<evidence type="ECO:0000256" key="6">
    <source>
        <dbReference type="PIRSR" id="PIRSR003085-1"/>
    </source>
</evidence>
<dbReference type="KEGG" id="paj:PAJ_1073"/>
<keyword evidence="3" id="KW-0808">Transferase</keyword>
<dbReference type="InterPro" id="IPR003333">
    <property type="entry name" value="CMAS"/>
</dbReference>
<dbReference type="GO" id="GO:0032259">
    <property type="term" value="P:methylation"/>
    <property type="evidence" value="ECO:0007669"/>
    <property type="project" value="UniProtKB-KW"/>
</dbReference>
<evidence type="ECO:0000256" key="5">
    <source>
        <dbReference type="ARBA" id="ARBA00023098"/>
    </source>
</evidence>
<name>A0A0H3KVS6_PANAA</name>
<evidence type="ECO:0000256" key="4">
    <source>
        <dbReference type="ARBA" id="ARBA00022691"/>
    </source>
</evidence>